<evidence type="ECO:0000256" key="20">
    <source>
        <dbReference type="ARBA" id="ARBA00047812"/>
    </source>
</evidence>
<keyword evidence="8" id="KW-0235">DNA replication</keyword>
<evidence type="ECO:0000313" key="26">
    <source>
        <dbReference type="Ensembl" id="ENSCAFP00020014837.1"/>
    </source>
</evidence>
<protein>
    <recommendedName>
        <fullName evidence="4">Deoxynucleoside triphosphate triphosphohydrolase SAMHD1</fullName>
    </recommendedName>
</protein>
<evidence type="ECO:0000256" key="10">
    <source>
        <dbReference type="ARBA" id="ARBA00022741"/>
    </source>
</evidence>
<sequence>MGRRERGRDRQRSRLHAGSLTWDSIPGLQDHTLGCSGLVLAAGRPPVRLRAVQAPRFLTVLCRARVVAMQGADSDQPFKRPRCDGSPRTPPNTRSAAAGRSSGRELRPDHQSWGPEQVCCFLKRSGFGDPRLLERFRGSRICLSYYNFSTLGDRKKLQACIQQLSEIHVDAMKVINDPIHGHIELHPLLIRIIDTPQFQRLRYIKQLGGSYYIFPGASHNRFEHSLGVGYLAGCLVRALREKQPELQISGRDVLCVQIAGLCHDLGHGPFSHMFDGRFIPLARPNVKWTHEQGSVMMFEHLVNSNGLKAVMEQYGLIPEEDICFIKEQITGPLETPIKDSLWPYKGRPKEKSFLYEIVANKRNGIDVDKWDYFARDCHHLGIQNNFDYQRFLKFARVCEVDNRKRICTRDKEVGNLYDMFHTRNTLHRRAYQHKVGNIIDTMITDAFLKADPYIEITGAEGKKYHISTAIDDMEAFTKLTDNIFLEILYSSDPNLNEAREILKKIEYRDLYKYVGETKPKGKIRIERENYKSLPEEIARAKPSDIPLEAELKAEDLIVDVINMDYGMEDKNPIDHVRFYCKSDLSKAVMITKDQVSEFLPERFAEQLIRVYCKKTDADTLFAVKQHFVHWCLIRDFTKPQDGDVVAPLITPRKAEWNNMDSAQSPDHFRERSKFKLRLFQDDSM</sequence>
<evidence type="ECO:0000256" key="22">
    <source>
        <dbReference type="ARBA" id="ARBA00049174"/>
    </source>
</evidence>
<dbReference type="Pfam" id="PF01966">
    <property type="entry name" value="HD"/>
    <property type="match status" value="1"/>
</dbReference>
<dbReference type="FunFam" id="3.30.70.2760:FF:000002">
    <property type="entry name" value="SAM and HD domain-containing deoxynucleoside triphosphate triphosphohydrolase 1"/>
    <property type="match status" value="1"/>
</dbReference>
<dbReference type="GO" id="GO:0035861">
    <property type="term" value="C:site of double-strand break"/>
    <property type="evidence" value="ECO:0007669"/>
    <property type="project" value="Ensembl"/>
</dbReference>
<proteinExistence type="inferred from homology"/>
<keyword evidence="18" id="KW-0539">Nucleus</keyword>
<dbReference type="GO" id="GO:0016446">
    <property type="term" value="P:somatic hypermutation of immunoglobulin genes"/>
    <property type="evidence" value="ECO:0007669"/>
    <property type="project" value="Ensembl"/>
</dbReference>
<evidence type="ECO:0000256" key="1">
    <source>
        <dbReference type="ARBA" id="ARBA00004123"/>
    </source>
</evidence>
<keyword evidence="9" id="KW-0479">Metal-binding</keyword>
<keyword evidence="17" id="KW-0234">DNA repair</keyword>
<dbReference type="GO" id="GO:0005654">
    <property type="term" value="C:nucleoplasm"/>
    <property type="evidence" value="ECO:0007669"/>
    <property type="project" value="Ensembl"/>
</dbReference>
<dbReference type="GO" id="GO:0046061">
    <property type="term" value="P:dATP catabolic process"/>
    <property type="evidence" value="ECO:0007669"/>
    <property type="project" value="Ensembl"/>
</dbReference>
<dbReference type="GO" id="GO:0097197">
    <property type="term" value="C:tetraspanin-enriched microdomain"/>
    <property type="evidence" value="ECO:0007669"/>
    <property type="project" value="Ensembl"/>
</dbReference>
<evidence type="ECO:0000256" key="21">
    <source>
        <dbReference type="ARBA" id="ARBA00048183"/>
    </source>
</evidence>
<reference evidence="26" key="1">
    <citation type="submission" date="2025-08" db="UniProtKB">
        <authorList>
            <consortium name="Ensembl"/>
        </authorList>
    </citation>
    <scope>IDENTIFICATION</scope>
</reference>
<keyword evidence="14" id="KW-0391">Immunity</keyword>
<dbReference type="GO" id="GO:0005525">
    <property type="term" value="F:GTP binding"/>
    <property type="evidence" value="ECO:0007669"/>
    <property type="project" value="UniProtKB-KW"/>
</dbReference>
<evidence type="ECO:0000256" key="14">
    <source>
        <dbReference type="ARBA" id="ARBA00022859"/>
    </source>
</evidence>
<dbReference type="AlphaFoldDB" id="A0A8C0KG11"/>
<evidence type="ECO:0000256" key="12">
    <source>
        <dbReference type="ARBA" id="ARBA00022801"/>
    </source>
</evidence>
<keyword evidence="10" id="KW-0547">Nucleotide-binding</keyword>
<evidence type="ECO:0000256" key="11">
    <source>
        <dbReference type="ARBA" id="ARBA00022763"/>
    </source>
</evidence>
<comment type="subcellular location">
    <subcellularLocation>
        <location evidence="2">Chromosome</location>
    </subcellularLocation>
    <subcellularLocation>
        <location evidence="1">Nucleus</location>
    </subcellularLocation>
</comment>
<evidence type="ECO:0000256" key="17">
    <source>
        <dbReference type="ARBA" id="ARBA00023204"/>
    </source>
</evidence>
<evidence type="ECO:0000256" key="24">
    <source>
        <dbReference type="SAM" id="MobiDB-lite"/>
    </source>
</evidence>
<dbReference type="GO" id="GO:0000724">
    <property type="term" value="P:double-strand break repair via homologous recombination"/>
    <property type="evidence" value="ECO:0007669"/>
    <property type="project" value="Ensembl"/>
</dbReference>
<comment type="catalytic activity">
    <reaction evidence="23">
        <text>dTTP + H2O = thymidine + triphosphate + H(+)</text>
        <dbReference type="Rhea" id="RHEA:80079"/>
        <dbReference type="ChEBI" id="CHEBI:15377"/>
        <dbReference type="ChEBI" id="CHEBI:15378"/>
        <dbReference type="ChEBI" id="CHEBI:17748"/>
        <dbReference type="ChEBI" id="CHEBI:18036"/>
        <dbReference type="ChEBI" id="CHEBI:37568"/>
    </reaction>
    <physiologicalReaction direction="left-to-right" evidence="23">
        <dbReference type="Rhea" id="RHEA:80080"/>
    </physiologicalReaction>
</comment>
<evidence type="ECO:0000256" key="3">
    <source>
        <dbReference type="ARBA" id="ARBA00005776"/>
    </source>
</evidence>
<keyword evidence="5" id="KW-0158">Chromosome</keyword>
<comment type="similarity">
    <text evidence="3">Belongs to the SAMHD1 family.</text>
</comment>
<dbReference type="InterPro" id="IPR003607">
    <property type="entry name" value="HD/PDEase_dom"/>
</dbReference>
<dbReference type="GO" id="GO:0051607">
    <property type="term" value="P:defense response to virus"/>
    <property type="evidence" value="ECO:0007669"/>
    <property type="project" value="UniProtKB-KW"/>
</dbReference>
<comment type="catalytic activity">
    <reaction evidence="22">
        <text>dGTP + H2O = 2'-deoxyguanosine + triphosphate + H(+)</text>
        <dbReference type="Rhea" id="RHEA:15193"/>
        <dbReference type="ChEBI" id="CHEBI:15377"/>
        <dbReference type="ChEBI" id="CHEBI:15378"/>
        <dbReference type="ChEBI" id="CHEBI:17172"/>
        <dbReference type="ChEBI" id="CHEBI:18036"/>
        <dbReference type="ChEBI" id="CHEBI:61429"/>
    </reaction>
    <physiologicalReaction direction="left-to-right" evidence="22">
        <dbReference type="Rhea" id="RHEA:15194"/>
    </physiologicalReaction>
</comment>
<feature type="region of interest" description="Disordered" evidence="24">
    <location>
        <begin position="73"/>
        <end position="111"/>
    </location>
</feature>
<dbReference type="GO" id="GO:0032567">
    <property type="term" value="F:dGTP binding"/>
    <property type="evidence" value="ECO:0007669"/>
    <property type="project" value="Ensembl"/>
</dbReference>
<accession>A0A8C0KG11</accession>
<dbReference type="GO" id="GO:0045087">
    <property type="term" value="P:innate immune response"/>
    <property type="evidence" value="ECO:0007669"/>
    <property type="project" value="UniProtKB-KW"/>
</dbReference>
<dbReference type="Gene3D" id="3.30.70.2760">
    <property type="match status" value="1"/>
</dbReference>
<dbReference type="PANTHER" id="PTHR11373:SF4">
    <property type="entry name" value="DEOXYNUCLEOSIDE TRIPHOSPHATE TRIPHOSPHOHYDROLASE SAMHD1"/>
    <property type="match status" value="1"/>
</dbReference>
<evidence type="ECO:0000256" key="5">
    <source>
        <dbReference type="ARBA" id="ARBA00022454"/>
    </source>
</evidence>
<evidence type="ECO:0000256" key="4">
    <source>
        <dbReference type="ARBA" id="ARBA00020285"/>
    </source>
</evidence>
<evidence type="ECO:0000256" key="13">
    <source>
        <dbReference type="ARBA" id="ARBA00022833"/>
    </source>
</evidence>
<feature type="compositionally biased region" description="Basic and acidic residues" evidence="24">
    <location>
        <begin position="76"/>
        <end position="85"/>
    </location>
</feature>
<dbReference type="GO" id="GO:0051289">
    <property type="term" value="P:protein homotetramerization"/>
    <property type="evidence" value="ECO:0007669"/>
    <property type="project" value="Ensembl"/>
</dbReference>
<dbReference type="GO" id="GO:0008270">
    <property type="term" value="F:zinc ion binding"/>
    <property type="evidence" value="ECO:0007669"/>
    <property type="project" value="Ensembl"/>
</dbReference>
<keyword evidence="27" id="KW-1185">Reference proteome</keyword>
<evidence type="ECO:0000256" key="16">
    <source>
        <dbReference type="ARBA" id="ARBA00023134"/>
    </source>
</evidence>
<keyword evidence="13" id="KW-0862">Zinc</keyword>
<dbReference type="GO" id="GO:0106375">
    <property type="term" value="F:deoxynucleoside triphosphate hydrolase activity"/>
    <property type="evidence" value="ECO:0007669"/>
    <property type="project" value="Ensembl"/>
</dbReference>
<keyword evidence="11" id="KW-0227">DNA damage</keyword>
<dbReference type="SMART" id="SM00471">
    <property type="entry name" value="HDc"/>
    <property type="match status" value="1"/>
</dbReference>
<comment type="catalytic activity">
    <reaction evidence="20">
        <text>dATP + H2O = 2'-deoxyadenosine + triphosphate + H(+)</text>
        <dbReference type="Rhea" id="RHEA:67648"/>
        <dbReference type="ChEBI" id="CHEBI:15377"/>
        <dbReference type="ChEBI" id="CHEBI:15378"/>
        <dbReference type="ChEBI" id="CHEBI:17256"/>
        <dbReference type="ChEBI" id="CHEBI:18036"/>
        <dbReference type="ChEBI" id="CHEBI:61404"/>
    </reaction>
    <physiologicalReaction direction="left-to-right" evidence="20">
        <dbReference type="Rhea" id="RHEA:67649"/>
    </physiologicalReaction>
</comment>
<keyword evidence="6" id="KW-0021">Allosteric enzyme</keyword>
<dbReference type="Proteomes" id="UP000694391">
    <property type="component" value="Unplaced"/>
</dbReference>
<dbReference type="FunFam" id="1.10.3210.10:FF:000015">
    <property type="entry name" value="Deoxynucleoside triphosphate triphosphohydrolase SAMHD1"/>
    <property type="match status" value="1"/>
</dbReference>
<evidence type="ECO:0000256" key="2">
    <source>
        <dbReference type="ARBA" id="ARBA00004286"/>
    </source>
</evidence>
<keyword evidence="15" id="KW-0051">Antiviral defense</keyword>
<dbReference type="Gene3D" id="1.10.3210.10">
    <property type="entry name" value="Hypothetical protein af1432"/>
    <property type="match status" value="1"/>
</dbReference>
<organism evidence="26 27">
    <name type="scientific">Canis lupus dingo</name>
    <name type="common">dingo</name>
    <dbReference type="NCBI Taxonomy" id="286419"/>
    <lineage>
        <taxon>Eukaryota</taxon>
        <taxon>Metazoa</taxon>
        <taxon>Chordata</taxon>
        <taxon>Craniata</taxon>
        <taxon>Vertebrata</taxon>
        <taxon>Euteleostomi</taxon>
        <taxon>Mammalia</taxon>
        <taxon>Eutheria</taxon>
        <taxon>Laurasiatheria</taxon>
        <taxon>Carnivora</taxon>
        <taxon>Caniformia</taxon>
        <taxon>Canidae</taxon>
        <taxon>Canis</taxon>
    </lineage>
</organism>
<dbReference type="GO" id="GO:0006203">
    <property type="term" value="P:dGTP catabolic process"/>
    <property type="evidence" value="ECO:0007669"/>
    <property type="project" value="Ensembl"/>
</dbReference>
<dbReference type="PROSITE" id="PS51831">
    <property type="entry name" value="HD"/>
    <property type="match status" value="1"/>
</dbReference>
<dbReference type="Ensembl" id="ENSCAFT00020017263.1">
    <property type="protein sequence ID" value="ENSCAFP00020014837.1"/>
    <property type="gene ID" value="ENSCAFG00020006094.1"/>
</dbReference>
<evidence type="ECO:0000256" key="8">
    <source>
        <dbReference type="ARBA" id="ARBA00022705"/>
    </source>
</evidence>
<evidence type="ECO:0000256" key="15">
    <source>
        <dbReference type="ARBA" id="ARBA00023118"/>
    </source>
</evidence>
<evidence type="ECO:0000259" key="25">
    <source>
        <dbReference type="PROSITE" id="PS51831"/>
    </source>
</evidence>
<dbReference type="GO" id="GO:0003697">
    <property type="term" value="F:single-stranded DNA binding"/>
    <property type="evidence" value="ECO:0007669"/>
    <property type="project" value="Ensembl"/>
</dbReference>
<dbReference type="GO" id="GO:0004540">
    <property type="term" value="F:RNA nuclease activity"/>
    <property type="evidence" value="ECO:0007669"/>
    <property type="project" value="Ensembl"/>
</dbReference>
<evidence type="ECO:0000256" key="19">
    <source>
        <dbReference type="ARBA" id="ARBA00047701"/>
    </source>
</evidence>
<keyword evidence="12" id="KW-0378">Hydrolase</keyword>
<feature type="domain" description="HD" evidence="25">
    <location>
        <begin position="221"/>
        <end position="373"/>
    </location>
</feature>
<dbReference type="CDD" id="cd00077">
    <property type="entry name" value="HDc"/>
    <property type="match status" value="1"/>
</dbReference>
<keyword evidence="16" id="KW-0342">GTP-binding</keyword>
<evidence type="ECO:0000256" key="9">
    <source>
        <dbReference type="ARBA" id="ARBA00022723"/>
    </source>
</evidence>
<dbReference type="PANTHER" id="PTHR11373">
    <property type="entry name" value="DEOXYNUCLEOSIDE TRIPHOSPHATE TRIPHOSPHOHYDROLASE"/>
    <property type="match status" value="1"/>
</dbReference>
<dbReference type="GO" id="GO:0060339">
    <property type="term" value="P:negative regulation of type I interferon-mediated signaling pathway"/>
    <property type="evidence" value="ECO:0007669"/>
    <property type="project" value="Ensembl"/>
</dbReference>
<dbReference type="GO" id="GO:0042802">
    <property type="term" value="F:identical protein binding"/>
    <property type="evidence" value="ECO:0007669"/>
    <property type="project" value="Ensembl"/>
</dbReference>
<dbReference type="InterPro" id="IPR050135">
    <property type="entry name" value="dGTPase-like"/>
</dbReference>
<comment type="catalytic activity">
    <reaction evidence="19">
        <text>dCTP + H2O = 2'-deoxycytidine + triphosphate + H(+)</text>
        <dbReference type="Rhea" id="RHEA:80083"/>
        <dbReference type="ChEBI" id="CHEBI:15377"/>
        <dbReference type="ChEBI" id="CHEBI:15378"/>
        <dbReference type="ChEBI" id="CHEBI:15698"/>
        <dbReference type="ChEBI" id="CHEBI:18036"/>
        <dbReference type="ChEBI" id="CHEBI:61481"/>
    </reaction>
    <physiologicalReaction direction="left-to-right" evidence="19">
        <dbReference type="Rhea" id="RHEA:80084"/>
    </physiologicalReaction>
</comment>
<evidence type="ECO:0000256" key="23">
    <source>
        <dbReference type="ARBA" id="ARBA00049451"/>
    </source>
</evidence>
<comment type="catalytic activity">
    <reaction evidence="21">
        <text>a 2'-deoxyribonucleoside 5'-triphosphate + H2O = a 2'-deoxyribonucleoside + triphosphate + H(+)</text>
        <dbReference type="Rhea" id="RHEA:46148"/>
        <dbReference type="ChEBI" id="CHEBI:15377"/>
        <dbReference type="ChEBI" id="CHEBI:15378"/>
        <dbReference type="ChEBI" id="CHEBI:18036"/>
        <dbReference type="ChEBI" id="CHEBI:18274"/>
        <dbReference type="ChEBI" id="CHEBI:61560"/>
    </reaction>
    <physiologicalReaction direction="left-to-right" evidence="21">
        <dbReference type="Rhea" id="RHEA:46149"/>
    </physiologicalReaction>
</comment>
<dbReference type="GO" id="GO:0003723">
    <property type="term" value="F:RNA binding"/>
    <property type="evidence" value="ECO:0007669"/>
    <property type="project" value="Ensembl"/>
</dbReference>
<gene>
    <name evidence="26" type="primary">SAMHD1</name>
</gene>
<dbReference type="GO" id="GO:0008832">
    <property type="term" value="F:dGTPase activity"/>
    <property type="evidence" value="ECO:0007669"/>
    <property type="project" value="Ensembl"/>
</dbReference>
<evidence type="ECO:0000256" key="7">
    <source>
        <dbReference type="ARBA" id="ARBA00022588"/>
    </source>
</evidence>
<dbReference type="GO" id="GO:0110025">
    <property type="term" value="P:DNA strand resection involved in replication fork processing"/>
    <property type="evidence" value="ECO:0007669"/>
    <property type="project" value="Ensembl"/>
</dbReference>
<evidence type="ECO:0000256" key="6">
    <source>
        <dbReference type="ARBA" id="ARBA00022533"/>
    </source>
</evidence>
<dbReference type="SUPFAM" id="SSF109604">
    <property type="entry name" value="HD-domain/PDEase-like"/>
    <property type="match status" value="1"/>
</dbReference>
<name>A0A8C0KG11_CANLU</name>
<reference evidence="26" key="2">
    <citation type="submission" date="2025-09" db="UniProtKB">
        <authorList>
            <consortium name="Ensembl"/>
        </authorList>
    </citation>
    <scope>IDENTIFICATION</scope>
</reference>
<evidence type="ECO:0000256" key="18">
    <source>
        <dbReference type="ARBA" id="ARBA00023242"/>
    </source>
</evidence>
<dbReference type="GeneTree" id="ENSGT00390000013867"/>
<evidence type="ECO:0000313" key="27">
    <source>
        <dbReference type="Proteomes" id="UP000694391"/>
    </source>
</evidence>
<dbReference type="InterPro" id="IPR006674">
    <property type="entry name" value="HD_domain"/>
</dbReference>
<keyword evidence="7" id="KW-0399">Innate immunity</keyword>